<dbReference type="OrthoDB" id="1376015at2"/>
<accession>A0A1E3H3T8</accession>
<gene>
    <name evidence="2" type="ORF">A6302_01683</name>
</gene>
<protein>
    <recommendedName>
        <fullName evidence="1">Sulfatase N-terminal domain-containing protein</fullName>
    </recommendedName>
</protein>
<feature type="domain" description="Sulfatase N-terminal" evidence="1">
    <location>
        <begin position="17"/>
        <end position="268"/>
    </location>
</feature>
<dbReference type="InterPro" id="IPR017850">
    <property type="entry name" value="Alkaline_phosphatase_core_sf"/>
</dbReference>
<evidence type="ECO:0000259" key="1">
    <source>
        <dbReference type="Pfam" id="PF00884"/>
    </source>
</evidence>
<keyword evidence="3" id="KW-1185">Reference proteome</keyword>
<comment type="caution">
    <text evidence="2">The sequence shown here is derived from an EMBL/GenBank/DDBJ whole genome shotgun (WGS) entry which is preliminary data.</text>
</comment>
<dbReference type="RefSeq" id="WP_083255600.1">
    <property type="nucleotide sequence ID" value="NZ_MCRJ01000033.1"/>
</dbReference>
<dbReference type="SUPFAM" id="SSF53649">
    <property type="entry name" value="Alkaline phosphatase-like"/>
    <property type="match status" value="1"/>
</dbReference>
<evidence type="ECO:0000313" key="2">
    <source>
        <dbReference type="EMBL" id="ODN70982.1"/>
    </source>
</evidence>
<dbReference type="AlphaFoldDB" id="A0A1E3H3T8"/>
<dbReference type="EMBL" id="MCRJ01000033">
    <property type="protein sequence ID" value="ODN70982.1"/>
    <property type="molecule type" value="Genomic_DNA"/>
</dbReference>
<dbReference type="PATRIC" id="fig|1439726.3.peg.1779"/>
<dbReference type="InterPro" id="IPR000917">
    <property type="entry name" value="Sulfatase_N"/>
</dbReference>
<dbReference type="Gene3D" id="3.40.720.10">
    <property type="entry name" value="Alkaline Phosphatase, subunit A"/>
    <property type="match status" value="1"/>
</dbReference>
<dbReference type="Proteomes" id="UP000094622">
    <property type="component" value="Unassembled WGS sequence"/>
</dbReference>
<proteinExistence type="predicted"/>
<evidence type="ECO:0000313" key="3">
    <source>
        <dbReference type="Proteomes" id="UP000094622"/>
    </source>
</evidence>
<sequence>MASIPEASRLARLAGKDVLLVFVESYGRSAIEGDCCASRTAAALARFQDRIAASGFTARSGWLTSTTVGGQSWLAHGTLLSGLRVDNQRRYEHLVASDRQTLNRDFRRAGWRTVAAMPAISMAWPEGAFFGYDRIYDAHTSGYRGRPFNWVTMPDQYTLDALRRAELAAPVASGRAPVMAEVALISSHAPWTPIPPVIDWLDVGDGQVFNAWSDSGDPPDVVWRDNARIRDQFSISIAYALDVLSSYLETFGTDDTVLIFLGDHQPAPLVTGEDAGHDVPIHILARDPAVIAALDGFGWAEGMTPDGATPVWPMQAFRARFVAAMSAPVE</sequence>
<name>A0A1E3H3T8_9HYPH</name>
<organism evidence="2 3">
    <name type="scientific">Methylobrevis pamukkalensis</name>
    <dbReference type="NCBI Taxonomy" id="1439726"/>
    <lineage>
        <taxon>Bacteria</taxon>
        <taxon>Pseudomonadati</taxon>
        <taxon>Pseudomonadota</taxon>
        <taxon>Alphaproteobacteria</taxon>
        <taxon>Hyphomicrobiales</taxon>
        <taxon>Pleomorphomonadaceae</taxon>
        <taxon>Methylobrevis</taxon>
    </lineage>
</organism>
<reference evidence="2 3" key="1">
    <citation type="submission" date="2016-07" db="EMBL/GenBank/DDBJ databases">
        <title>Draft Genome Sequence of Methylobrevis pamukkalensis PK2.</title>
        <authorList>
            <person name="Vasilenko O.V."/>
            <person name="Doronina N.V."/>
            <person name="Shmareva M.N."/>
            <person name="Tarlachkov S.V."/>
            <person name="Mustakhimov I."/>
            <person name="Trotsenko Y.A."/>
        </authorList>
    </citation>
    <scope>NUCLEOTIDE SEQUENCE [LARGE SCALE GENOMIC DNA]</scope>
    <source>
        <strain evidence="2 3">PK2</strain>
    </source>
</reference>
<dbReference type="Pfam" id="PF00884">
    <property type="entry name" value="Sulfatase"/>
    <property type="match status" value="1"/>
</dbReference>